<dbReference type="AlphaFoldDB" id="A0AAW5KK62"/>
<dbReference type="PROSITE" id="PS50932">
    <property type="entry name" value="HTH_LACI_2"/>
    <property type="match status" value="1"/>
</dbReference>
<evidence type="ECO:0000259" key="1">
    <source>
        <dbReference type="PROSITE" id="PS50932"/>
    </source>
</evidence>
<comment type="caution">
    <text evidence="2">The sequence shown here is derived from an EMBL/GenBank/DDBJ whole genome shotgun (WGS) entry which is preliminary data.</text>
</comment>
<dbReference type="GO" id="GO:0000976">
    <property type="term" value="F:transcription cis-regulatory region binding"/>
    <property type="evidence" value="ECO:0007669"/>
    <property type="project" value="TreeGrafter"/>
</dbReference>
<feature type="domain" description="HTH lacI-type" evidence="1">
    <location>
        <begin position="1"/>
        <end position="57"/>
    </location>
</feature>
<name>A0AAW5KK62_9FIRM</name>
<protein>
    <submittedName>
        <fullName evidence="2">LacI family DNA-binding transcriptional regulator</fullName>
    </submittedName>
</protein>
<accession>A0AAW5KK62</accession>
<dbReference type="InterPro" id="IPR046335">
    <property type="entry name" value="LacI/GalR-like_sensor"/>
</dbReference>
<gene>
    <name evidence="2" type="ORF">NE646_11705</name>
</gene>
<dbReference type="PANTHER" id="PTHR30146:SF149">
    <property type="entry name" value="HTH-TYPE TRANSCRIPTIONAL REGULATOR EBGR"/>
    <property type="match status" value="1"/>
</dbReference>
<dbReference type="Proteomes" id="UP001205063">
    <property type="component" value="Unassembled WGS sequence"/>
</dbReference>
<proteinExistence type="predicted"/>
<dbReference type="PANTHER" id="PTHR30146">
    <property type="entry name" value="LACI-RELATED TRANSCRIPTIONAL REPRESSOR"/>
    <property type="match status" value="1"/>
</dbReference>
<dbReference type="EMBL" id="JANGAB010000007">
    <property type="protein sequence ID" value="MCQ4950329.1"/>
    <property type="molecule type" value="Genomic_DNA"/>
</dbReference>
<dbReference type="GO" id="GO:0003700">
    <property type="term" value="F:DNA-binding transcription factor activity"/>
    <property type="evidence" value="ECO:0007669"/>
    <property type="project" value="TreeGrafter"/>
</dbReference>
<keyword evidence="2" id="KW-0238">DNA-binding</keyword>
<dbReference type="RefSeq" id="WP_216401474.1">
    <property type="nucleotide sequence ID" value="NZ_JANGAB010000007.1"/>
</dbReference>
<dbReference type="PROSITE" id="PS00356">
    <property type="entry name" value="HTH_LACI_1"/>
    <property type="match status" value="1"/>
</dbReference>
<dbReference type="Pfam" id="PF00356">
    <property type="entry name" value="LacI"/>
    <property type="match status" value="1"/>
</dbReference>
<sequence>MTLKEIAREAGVSISTVSRIINDPNHRTAAPEAAERVWEIVRRTGYTPNEAAKALKSRDRGPDPRPAGRTISCVFARTEMFSRQFQDQMMPSDQFFAEILRAVEKEAMVQGCSLGFSFSAVNLSDFKTDRMLENLDKGGVVVLGRPRKELLGRLQKLRNVIVVGLAAGGADFDQVICDGYKAAIQVLEYLYRQGHRRIGYLGEVKNEVRFDAYMDFMLERELPFSEEYIYESALTMENGYFGIKRMFASPRLPTAVFCANDISAIGAVKAIREFGLHIPQDISVISIDNIAMSQFTTPSLTTVDVPKNELGKVAVKLLLDRIEKGHTLPLKVELPCKLIVRESCRPLEKGERE</sequence>
<evidence type="ECO:0000313" key="2">
    <source>
        <dbReference type="EMBL" id="MCQ4950329.1"/>
    </source>
</evidence>
<dbReference type="CDD" id="cd01392">
    <property type="entry name" value="HTH_LacI"/>
    <property type="match status" value="1"/>
</dbReference>
<reference evidence="2" key="1">
    <citation type="submission" date="2022-06" db="EMBL/GenBank/DDBJ databases">
        <title>Isolation of gut microbiota from human fecal samples.</title>
        <authorList>
            <person name="Pamer E.G."/>
            <person name="Barat B."/>
            <person name="Waligurski E."/>
            <person name="Medina S."/>
            <person name="Paddock L."/>
            <person name="Mostad J."/>
        </authorList>
    </citation>
    <scope>NUCLEOTIDE SEQUENCE</scope>
    <source>
        <strain evidence="2">DFI.7.96</strain>
    </source>
</reference>
<dbReference type="InterPro" id="IPR000843">
    <property type="entry name" value="HTH_LacI"/>
</dbReference>
<dbReference type="CDD" id="cd01544">
    <property type="entry name" value="PBP1_GalR"/>
    <property type="match status" value="1"/>
</dbReference>
<organism evidence="2 3">
    <name type="scientific">Bittarella massiliensis</name>
    <name type="common">ex Durand et al. 2017</name>
    <dbReference type="NCBI Taxonomy" id="1720313"/>
    <lineage>
        <taxon>Bacteria</taxon>
        <taxon>Bacillati</taxon>
        <taxon>Bacillota</taxon>
        <taxon>Clostridia</taxon>
        <taxon>Eubacteriales</taxon>
        <taxon>Oscillospiraceae</taxon>
        <taxon>Bittarella (ex Durand et al. 2017)</taxon>
    </lineage>
</organism>
<evidence type="ECO:0000313" key="3">
    <source>
        <dbReference type="Proteomes" id="UP001205063"/>
    </source>
</evidence>
<dbReference type="SMART" id="SM00354">
    <property type="entry name" value="HTH_LACI"/>
    <property type="match status" value="1"/>
</dbReference>
<dbReference type="Pfam" id="PF13377">
    <property type="entry name" value="Peripla_BP_3"/>
    <property type="match status" value="1"/>
</dbReference>